<name>A0A1G9BPA0_9PROT</name>
<proteinExistence type="predicted"/>
<dbReference type="InterPro" id="IPR005625">
    <property type="entry name" value="PepSY-ass_TM"/>
</dbReference>
<evidence type="ECO:0000256" key="2">
    <source>
        <dbReference type="SAM" id="Phobius"/>
    </source>
</evidence>
<dbReference type="PANTHER" id="PTHR34219:SF4">
    <property type="entry name" value="PEPSY DOMAIN-CONTAINING PROTEIN"/>
    <property type="match status" value="1"/>
</dbReference>
<dbReference type="EMBL" id="FNFX01000002">
    <property type="protein sequence ID" value="SDK41287.1"/>
    <property type="molecule type" value="Genomic_DNA"/>
</dbReference>
<dbReference type="Proteomes" id="UP000198629">
    <property type="component" value="Unassembled WGS sequence"/>
</dbReference>
<keyword evidence="4" id="KW-1185">Reference proteome</keyword>
<evidence type="ECO:0000313" key="4">
    <source>
        <dbReference type="Proteomes" id="UP000198629"/>
    </source>
</evidence>
<feature type="transmembrane region" description="Helical" evidence="2">
    <location>
        <begin position="499"/>
        <end position="520"/>
    </location>
</feature>
<feature type="transmembrane region" description="Helical" evidence="2">
    <location>
        <begin position="464"/>
        <end position="484"/>
    </location>
</feature>
<protein>
    <submittedName>
        <fullName evidence="3">Uncharacterized iron-regulated membrane protein</fullName>
    </submittedName>
</protein>
<keyword evidence="2" id="KW-1133">Transmembrane helix</keyword>
<organism evidence="3 4">
    <name type="scientific">Methylophilus rhizosphaerae</name>
    <dbReference type="NCBI Taxonomy" id="492660"/>
    <lineage>
        <taxon>Bacteria</taxon>
        <taxon>Pseudomonadati</taxon>
        <taxon>Pseudomonadota</taxon>
        <taxon>Betaproteobacteria</taxon>
        <taxon>Nitrosomonadales</taxon>
        <taxon>Methylophilaceae</taxon>
        <taxon>Methylophilus</taxon>
    </lineage>
</organism>
<feature type="transmembrane region" description="Helical" evidence="2">
    <location>
        <begin position="197"/>
        <end position="225"/>
    </location>
</feature>
<gene>
    <name evidence="3" type="ORF">SAMN05192566_1275</name>
</gene>
<accession>A0A1G9BPA0</accession>
<evidence type="ECO:0000256" key="1">
    <source>
        <dbReference type="SAM" id="MobiDB-lite"/>
    </source>
</evidence>
<dbReference type="RefSeq" id="WP_091471290.1">
    <property type="nucleotide sequence ID" value="NZ_FNFX01000002.1"/>
</dbReference>
<feature type="transmembrane region" description="Helical" evidence="2">
    <location>
        <begin position="361"/>
        <end position="383"/>
    </location>
</feature>
<feature type="region of interest" description="Disordered" evidence="1">
    <location>
        <begin position="104"/>
        <end position="132"/>
    </location>
</feature>
<sequence length="533" mass="60210">MKDGFRQSMAWLHTWVGLLVGWVLFFIFVTGSTGYMNAEITRWMQPELPLAKPVVEAPAAQVLDLAFDRLQQVAPHAKMWRITLPHRSVTGRMDEEAAIGWEEMPRPGQERGRNGSENFDPVTGAHEQPVEGRETGGGWELYEMHYALHYIDYEIAFRIVGVCTMFMFLAIISGIITHKKIFKDFFTFRPGKGQRSWLDAHNVISVMALPFFIMITYSGLVFYTFQYMPTVKDVMYGSSEKQLRQLYDELFKRDPVDKVFAPVKRPQAAVDKMIATTQAAWGPEMPVATVILRHPVDEGPYVDVMAGYSSTLNRGFPPRLRFDAMTGAPVAFDNETNPTMLTRNVVLALHEGNFAGWGLRWLYFLSGVLGCAMIGTGLVLWTVKRRHQYVGKHGGMPGFGHRLVEGLNVGTIVGLPVAVAVYFWANRLLPVEMADRADWEIHCLFAAWGWMFIYAGLRPLKRAWLESLLIAVAAFGLIPVLNFFTTDKHLGVSLTHGDWVLAGFDLTMLGFAAAFAYIAYKLHKRWLKQEAQA</sequence>
<dbReference type="AlphaFoldDB" id="A0A1G9BPA0"/>
<dbReference type="STRING" id="492660.SAMN05192566_1275"/>
<keyword evidence="2" id="KW-0472">Membrane</keyword>
<feature type="transmembrane region" description="Helical" evidence="2">
    <location>
        <begin position="155"/>
        <end position="176"/>
    </location>
</feature>
<feature type="transmembrane region" description="Helical" evidence="2">
    <location>
        <begin position="12"/>
        <end position="36"/>
    </location>
</feature>
<keyword evidence="2" id="KW-0812">Transmembrane</keyword>
<feature type="compositionally biased region" description="Basic and acidic residues" evidence="1">
    <location>
        <begin position="104"/>
        <end position="114"/>
    </location>
</feature>
<feature type="transmembrane region" description="Helical" evidence="2">
    <location>
        <begin position="403"/>
        <end position="425"/>
    </location>
</feature>
<dbReference type="Pfam" id="PF03929">
    <property type="entry name" value="PepSY_TM"/>
    <property type="match status" value="1"/>
</dbReference>
<evidence type="ECO:0000313" key="3">
    <source>
        <dbReference type="EMBL" id="SDK41287.1"/>
    </source>
</evidence>
<dbReference type="OrthoDB" id="7238323at2"/>
<dbReference type="PANTHER" id="PTHR34219">
    <property type="entry name" value="IRON-REGULATED INNER MEMBRANE PROTEIN-RELATED"/>
    <property type="match status" value="1"/>
</dbReference>
<reference evidence="4" key="1">
    <citation type="submission" date="2016-10" db="EMBL/GenBank/DDBJ databases">
        <authorList>
            <person name="Varghese N."/>
            <person name="Submissions S."/>
        </authorList>
    </citation>
    <scope>NUCLEOTIDE SEQUENCE [LARGE SCALE GENOMIC DNA]</scope>
    <source>
        <strain evidence="4">CBMB127</strain>
    </source>
</reference>